<sequence>ISKDLKILVCSAVGCVRDLIQVSHFAKNIVEFQQVTGATVCIVSYEQPTAQRQLWRGLTHNEFVRTLRKQLAEHQAQKQQLDISPSSQSPLSGEVVVLGDVGLSVDTFASCLSLTDTPTLSQNISLTDSPTSSQNTFLTKTPTKLQNVSPTNTSSTNVTGNSVVLN</sequence>
<feature type="compositionally biased region" description="Polar residues" evidence="1">
    <location>
        <begin position="122"/>
        <end position="146"/>
    </location>
</feature>
<organism evidence="2">
    <name type="scientific">Graphocephala atropunctata</name>
    <dbReference type="NCBI Taxonomy" id="36148"/>
    <lineage>
        <taxon>Eukaryota</taxon>
        <taxon>Metazoa</taxon>
        <taxon>Ecdysozoa</taxon>
        <taxon>Arthropoda</taxon>
        <taxon>Hexapoda</taxon>
        <taxon>Insecta</taxon>
        <taxon>Pterygota</taxon>
        <taxon>Neoptera</taxon>
        <taxon>Paraneoptera</taxon>
        <taxon>Hemiptera</taxon>
        <taxon>Auchenorrhyncha</taxon>
        <taxon>Membracoidea</taxon>
        <taxon>Cicadellidae</taxon>
        <taxon>Cicadellinae</taxon>
        <taxon>Cicadellini</taxon>
        <taxon>Graphocephala</taxon>
    </lineage>
</organism>
<evidence type="ECO:0000313" key="2">
    <source>
        <dbReference type="EMBL" id="JAT35803.1"/>
    </source>
</evidence>
<protein>
    <submittedName>
        <fullName evidence="2">Uncharacterized protein</fullName>
    </submittedName>
</protein>
<feature type="region of interest" description="Disordered" evidence="1">
    <location>
        <begin position="122"/>
        <end position="166"/>
    </location>
</feature>
<dbReference type="EMBL" id="GEBQ01004174">
    <property type="protein sequence ID" value="JAT35803.1"/>
    <property type="molecule type" value="Transcribed_RNA"/>
</dbReference>
<dbReference type="AlphaFoldDB" id="A0A1B6MIR2"/>
<accession>A0A1B6MIR2</accession>
<proteinExistence type="predicted"/>
<reference evidence="2" key="1">
    <citation type="submission" date="2015-11" db="EMBL/GenBank/DDBJ databases">
        <title>De novo transcriptome assembly of four potential Pierce s Disease insect vectors from Arizona vineyards.</title>
        <authorList>
            <person name="Tassone E.E."/>
        </authorList>
    </citation>
    <scope>NUCLEOTIDE SEQUENCE</scope>
</reference>
<feature type="non-terminal residue" evidence="2">
    <location>
        <position position="1"/>
    </location>
</feature>
<feature type="compositionally biased region" description="Low complexity" evidence="1">
    <location>
        <begin position="147"/>
        <end position="166"/>
    </location>
</feature>
<name>A0A1B6MIR2_9HEMI</name>
<evidence type="ECO:0000256" key="1">
    <source>
        <dbReference type="SAM" id="MobiDB-lite"/>
    </source>
</evidence>
<gene>
    <name evidence="2" type="ORF">g.4828</name>
</gene>